<evidence type="ECO:0000256" key="4">
    <source>
        <dbReference type="ARBA" id="ARBA00023098"/>
    </source>
</evidence>
<keyword evidence="4" id="KW-0443">Lipid metabolism</keyword>
<evidence type="ECO:0000313" key="7">
    <source>
        <dbReference type="EMBL" id="EAT11169.1"/>
    </source>
</evidence>
<keyword evidence="3" id="KW-0276">Fatty acid metabolism</keyword>
<accession>Q1MYX2</accession>
<evidence type="ECO:0000313" key="8">
    <source>
        <dbReference type="Proteomes" id="UP000004263"/>
    </source>
</evidence>
<organism evidence="7 8">
    <name type="scientific">Bermanella marisrubri</name>
    <dbReference type="NCBI Taxonomy" id="207949"/>
    <lineage>
        <taxon>Bacteria</taxon>
        <taxon>Pseudomonadati</taxon>
        <taxon>Pseudomonadota</taxon>
        <taxon>Gammaproteobacteria</taxon>
        <taxon>Oceanospirillales</taxon>
        <taxon>Oceanospirillaceae</taxon>
        <taxon>Bermanella</taxon>
    </lineage>
</organism>
<reference evidence="7 8" key="1">
    <citation type="submission" date="2006-03" db="EMBL/GenBank/DDBJ databases">
        <authorList>
            <person name="Pinhassi J."/>
            <person name="Pedros-Alio C."/>
            <person name="Ferriera S."/>
            <person name="Johnson J."/>
            <person name="Kravitz S."/>
            <person name="Halpern A."/>
            <person name="Remington K."/>
            <person name="Beeson K."/>
            <person name="Tran B."/>
            <person name="Rogers Y.-H."/>
            <person name="Friedman R."/>
            <person name="Venter J.C."/>
        </authorList>
    </citation>
    <scope>NUCLEOTIDE SEQUENCE [LARGE SCALE GENOMIC DNA]</scope>
    <source>
        <strain evidence="7 8">RED65</strain>
    </source>
</reference>
<evidence type="ECO:0000256" key="2">
    <source>
        <dbReference type="ARBA" id="ARBA00005254"/>
    </source>
</evidence>
<comment type="pathway">
    <text evidence="1">Lipid metabolism; fatty acid beta-oxidation.</text>
</comment>
<evidence type="ECO:0000256" key="3">
    <source>
        <dbReference type="ARBA" id="ARBA00022832"/>
    </source>
</evidence>
<dbReference type="HOGENOM" id="CLU_009834_7_0_6"/>
<dbReference type="RefSeq" id="WP_007018910.1">
    <property type="nucleotide sequence ID" value="NZ_CH724119.1"/>
</dbReference>
<dbReference type="PANTHER" id="PTHR43149:SF1">
    <property type="entry name" value="DELTA(3,5)-DELTA(2,4)-DIENOYL-COA ISOMERASE, MITOCHONDRIAL"/>
    <property type="match status" value="1"/>
</dbReference>
<dbReference type="GO" id="GO:0016853">
    <property type="term" value="F:isomerase activity"/>
    <property type="evidence" value="ECO:0007669"/>
    <property type="project" value="UniProtKB-KW"/>
</dbReference>
<evidence type="ECO:0000256" key="6">
    <source>
        <dbReference type="RuleBase" id="RU003707"/>
    </source>
</evidence>
<sequence length="280" mass="31348">MTATTLIKQEQSAKRVVLEVKDAIAYVTLNRPEKHNGLDKQMFIEMVATAKQIRKDRRIRAVVMKGEGPSFCAGLDFAAVSKNPSMIPKFFAKLPWSKDNMFQRVAHIWRDLPVPVIAAIHGNCFGGGMQIVLACDYRISTPDANLSILEMKWGLIPDMSGMVTLSRLTRIDIAQELTMTGRFFSGEEGAEYGIISRVSQDPVAEATELAQTIATKSPDAVAATKYLFKKTWKKDTRGALLWERLTQLRLLGRKNQRIAMANGLAKDKEPKPFLDRTSFK</sequence>
<keyword evidence="5" id="KW-0413">Isomerase</keyword>
<dbReference type="Pfam" id="PF00378">
    <property type="entry name" value="ECH_1"/>
    <property type="match status" value="1"/>
</dbReference>
<dbReference type="STRING" id="207949.RED65_07789"/>
<dbReference type="Gene3D" id="1.10.12.10">
    <property type="entry name" value="Lyase 2-enoyl-coa Hydratase, Chain A, domain 2"/>
    <property type="match status" value="1"/>
</dbReference>
<dbReference type="CDD" id="cd06558">
    <property type="entry name" value="crotonase-like"/>
    <property type="match status" value="1"/>
</dbReference>
<dbReference type="InterPro" id="IPR001753">
    <property type="entry name" value="Enoyl-CoA_hydra/iso"/>
</dbReference>
<dbReference type="Gene3D" id="3.90.226.10">
    <property type="entry name" value="2-enoyl-CoA Hydratase, Chain A, domain 1"/>
    <property type="match status" value="1"/>
</dbReference>
<dbReference type="PROSITE" id="PS00166">
    <property type="entry name" value="ENOYL_COA_HYDRATASE"/>
    <property type="match status" value="1"/>
</dbReference>
<keyword evidence="8" id="KW-1185">Reference proteome</keyword>
<dbReference type="NCBIfam" id="NF005699">
    <property type="entry name" value="PRK07509.1"/>
    <property type="match status" value="1"/>
</dbReference>
<dbReference type="InterPro" id="IPR045002">
    <property type="entry name" value="Ech1-like"/>
</dbReference>
<dbReference type="InterPro" id="IPR014748">
    <property type="entry name" value="Enoyl-CoA_hydra_C"/>
</dbReference>
<dbReference type="UniPathway" id="UPA00659"/>
<dbReference type="GO" id="GO:0006635">
    <property type="term" value="P:fatty acid beta-oxidation"/>
    <property type="evidence" value="ECO:0007669"/>
    <property type="project" value="UniProtKB-UniPathway"/>
</dbReference>
<dbReference type="InterPro" id="IPR029045">
    <property type="entry name" value="ClpP/crotonase-like_dom_sf"/>
</dbReference>
<comment type="similarity">
    <text evidence="2 6">Belongs to the enoyl-CoA hydratase/isomerase family.</text>
</comment>
<dbReference type="AlphaFoldDB" id="Q1MYX2"/>
<gene>
    <name evidence="7" type="ORF">RED65_07789</name>
</gene>
<proteinExistence type="inferred from homology"/>
<dbReference type="EC" id="4.2.1.17" evidence="7"/>
<protein>
    <submittedName>
        <fullName evidence="7">Enoyl-CoA hydratase</fullName>
        <ecNumber evidence="7">4.2.1.17</ecNumber>
    </submittedName>
</protein>
<dbReference type="OrthoDB" id="9807606at2"/>
<dbReference type="GO" id="GO:0004300">
    <property type="term" value="F:enoyl-CoA hydratase activity"/>
    <property type="evidence" value="ECO:0007669"/>
    <property type="project" value="UniProtKB-EC"/>
</dbReference>
<evidence type="ECO:0000256" key="5">
    <source>
        <dbReference type="ARBA" id="ARBA00023235"/>
    </source>
</evidence>
<evidence type="ECO:0000256" key="1">
    <source>
        <dbReference type="ARBA" id="ARBA00005005"/>
    </source>
</evidence>
<dbReference type="EMBL" id="AAQH01000022">
    <property type="protein sequence ID" value="EAT11169.1"/>
    <property type="molecule type" value="Genomic_DNA"/>
</dbReference>
<keyword evidence="7" id="KW-0456">Lyase</keyword>
<comment type="caution">
    <text evidence="7">The sequence shown here is derived from an EMBL/GenBank/DDBJ whole genome shotgun (WGS) entry which is preliminary data.</text>
</comment>
<dbReference type="Proteomes" id="UP000004263">
    <property type="component" value="Unassembled WGS sequence"/>
</dbReference>
<dbReference type="InterPro" id="IPR018376">
    <property type="entry name" value="Enoyl-CoA_hyd/isom_CS"/>
</dbReference>
<dbReference type="SUPFAM" id="SSF52096">
    <property type="entry name" value="ClpP/crotonase"/>
    <property type="match status" value="1"/>
</dbReference>
<name>Q1MYX2_9GAMM</name>
<dbReference type="PANTHER" id="PTHR43149">
    <property type="entry name" value="ENOYL-COA HYDRATASE"/>
    <property type="match status" value="1"/>
</dbReference>